<comment type="caution">
    <text evidence="2">The sequence shown here is derived from an EMBL/GenBank/DDBJ whole genome shotgun (WGS) entry which is preliminary data.</text>
</comment>
<proteinExistence type="predicted"/>
<evidence type="ECO:0000313" key="3">
    <source>
        <dbReference type="Proteomes" id="UP000315295"/>
    </source>
</evidence>
<gene>
    <name evidence="2" type="ORF">C1H46_012086</name>
</gene>
<feature type="chain" id="PRO_5021836037" evidence="1">
    <location>
        <begin position="20"/>
        <end position="109"/>
    </location>
</feature>
<evidence type="ECO:0000256" key="1">
    <source>
        <dbReference type="SAM" id="SignalP"/>
    </source>
</evidence>
<name>A0A540MU38_MALBA</name>
<keyword evidence="1" id="KW-0732">Signal</keyword>
<dbReference type="AlphaFoldDB" id="A0A540MU38"/>
<keyword evidence="3" id="KW-1185">Reference proteome</keyword>
<accession>A0A540MU38</accession>
<protein>
    <submittedName>
        <fullName evidence="2">Uncharacterized protein</fullName>
    </submittedName>
</protein>
<feature type="signal peptide" evidence="1">
    <location>
        <begin position="1"/>
        <end position="19"/>
    </location>
</feature>
<dbReference type="EMBL" id="VIEB01000178">
    <property type="protein sequence ID" value="TQE02317.1"/>
    <property type="molecule type" value="Genomic_DNA"/>
</dbReference>
<reference evidence="2 3" key="1">
    <citation type="journal article" date="2019" name="G3 (Bethesda)">
        <title>Sequencing of a Wild Apple (Malus baccata) Genome Unravels the Differences Between Cultivated and Wild Apple Species Regarding Disease Resistance and Cold Tolerance.</title>
        <authorList>
            <person name="Chen X."/>
        </authorList>
    </citation>
    <scope>NUCLEOTIDE SEQUENCE [LARGE SCALE GENOMIC DNA]</scope>
    <source>
        <strain evidence="3">cv. Shandingzi</strain>
        <tissue evidence="2">Leaves</tissue>
    </source>
</reference>
<dbReference type="Proteomes" id="UP000315295">
    <property type="component" value="Unassembled WGS sequence"/>
</dbReference>
<organism evidence="2 3">
    <name type="scientific">Malus baccata</name>
    <name type="common">Siberian crab apple</name>
    <name type="synonym">Pyrus baccata</name>
    <dbReference type="NCBI Taxonomy" id="106549"/>
    <lineage>
        <taxon>Eukaryota</taxon>
        <taxon>Viridiplantae</taxon>
        <taxon>Streptophyta</taxon>
        <taxon>Embryophyta</taxon>
        <taxon>Tracheophyta</taxon>
        <taxon>Spermatophyta</taxon>
        <taxon>Magnoliopsida</taxon>
        <taxon>eudicotyledons</taxon>
        <taxon>Gunneridae</taxon>
        <taxon>Pentapetalae</taxon>
        <taxon>rosids</taxon>
        <taxon>fabids</taxon>
        <taxon>Rosales</taxon>
        <taxon>Rosaceae</taxon>
        <taxon>Amygdaloideae</taxon>
        <taxon>Maleae</taxon>
        <taxon>Malus</taxon>
    </lineage>
</organism>
<sequence length="109" mass="11952">MRRPTTAALLRVRNLVVLSNLNVNSLSTAAPSQAVVVIVLLENQGLGSGGVRVSNRVRVALVVDGFRVGLRWVVWKSSIRISWISLETFGVARVGKEWVMGDGRRGWRG</sequence>
<evidence type="ECO:0000313" key="2">
    <source>
        <dbReference type="EMBL" id="TQE02317.1"/>
    </source>
</evidence>